<dbReference type="PROSITE" id="PS00856">
    <property type="entry name" value="GUANYLATE_KINASE_1"/>
    <property type="match status" value="1"/>
</dbReference>
<dbReference type="PANTHER" id="PTHR23117">
    <property type="entry name" value="GUANYLATE KINASE-RELATED"/>
    <property type="match status" value="1"/>
</dbReference>
<dbReference type="InterPro" id="IPR008145">
    <property type="entry name" value="GK/Ca_channel_bsu"/>
</dbReference>
<dbReference type="PROSITE" id="PS50052">
    <property type="entry name" value="GUANYLATE_KINASE_2"/>
    <property type="match status" value="1"/>
</dbReference>
<proteinExistence type="inferred from homology"/>
<comment type="catalytic activity">
    <reaction evidence="7">
        <text>GMP + ATP = GDP + ADP</text>
        <dbReference type="Rhea" id="RHEA:20780"/>
        <dbReference type="ChEBI" id="CHEBI:30616"/>
        <dbReference type="ChEBI" id="CHEBI:58115"/>
        <dbReference type="ChEBI" id="CHEBI:58189"/>
        <dbReference type="ChEBI" id="CHEBI:456216"/>
        <dbReference type="EC" id="2.7.4.8"/>
    </reaction>
</comment>
<evidence type="ECO:0000256" key="9">
    <source>
        <dbReference type="ARBA" id="ARBA00081967"/>
    </source>
</evidence>
<name>A0A7S3E5Z4_9CHLO</name>
<evidence type="ECO:0000256" key="1">
    <source>
        <dbReference type="ARBA" id="ARBA00005790"/>
    </source>
</evidence>
<dbReference type="FunFam" id="3.40.50.300:FF:000776">
    <property type="entry name" value="Guanylate kinase 2"/>
    <property type="match status" value="1"/>
</dbReference>
<dbReference type="InterPro" id="IPR008144">
    <property type="entry name" value="Guanylate_kin-like_dom"/>
</dbReference>
<gene>
    <name evidence="11" type="ORF">CLAU1311_LOCUS8381</name>
</gene>
<organism evidence="11">
    <name type="scientific">Chloropicon laureae</name>
    <dbReference type="NCBI Taxonomy" id="464258"/>
    <lineage>
        <taxon>Eukaryota</taxon>
        <taxon>Viridiplantae</taxon>
        <taxon>Chlorophyta</taxon>
        <taxon>Chloropicophyceae</taxon>
        <taxon>Chloropicales</taxon>
        <taxon>Chloropicaceae</taxon>
        <taxon>Chloropicon</taxon>
    </lineage>
</organism>
<evidence type="ECO:0000256" key="3">
    <source>
        <dbReference type="ARBA" id="ARBA00022679"/>
    </source>
</evidence>
<dbReference type="NCBIfam" id="TIGR03263">
    <property type="entry name" value="guanyl_kin"/>
    <property type="match status" value="1"/>
</dbReference>
<dbReference type="FunFam" id="3.30.63.10:FF:000002">
    <property type="entry name" value="Guanylate kinase 1"/>
    <property type="match status" value="1"/>
</dbReference>
<evidence type="ECO:0000313" key="11">
    <source>
        <dbReference type="EMBL" id="CAE0027213.1"/>
    </source>
</evidence>
<sequence>MTDETKRPCAFLVCGPSGVGKGTLINRLLEEHKDKFGFSCSHTTRKPREGEQDGVHYHYVDKETMLKEIDEGKFLEFAHVSSNVYGTSFASIDKVISEGRSCILDIDMQGAEQVHGMGTIKYVGVFIQPPSFETLEQRLRGRGTESEEQIQIRLATAKRELEFADSTKIFHVQIVNDDIEAAYAEFKQVALQAYNGIVPAM</sequence>
<dbReference type="InterPro" id="IPR020590">
    <property type="entry name" value="Guanylate_kinase_CS"/>
</dbReference>
<evidence type="ECO:0000256" key="5">
    <source>
        <dbReference type="ARBA" id="ARBA00022777"/>
    </source>
</evidence>
<evidence type="ECO:0000259" key="10">
    <source>
        <dbReference type="PROSITE" id="PS50052"/>
    </source>
</evidence>
<dbReference type="Gene3D" id="3.30.63.10">
    <property type="entry name" value="Guanylate Kinase phosphate binding domain"/>
    <property type="match status" value="1"/>
</dbReference>
<evidence type="ECO:0000256" key="6">
    <source>
        <dbReference type="ARBA" id="ARBA00022840"/>
    </source>
</evidence>
<dbReference type="Gene3D" id="3.40.50.300">
    <property type="entry name" value="P-loop containing nucleotide triphosphate hydrolases"/>
    <property type="match status" value="1"/>
</dbReference>
<keyword evidence="4" id="KW-0547">Nucleotide-binding</keyword>
<dbReference type="InterPro" id="IPR027417">
    <property type="entry name" value="P-loop_NTPase"/>
</dbReference>
<evidence type="ECO:0000256" key="2">
    <source>
        <dbReference type="ARBA" id="ARBA00012961"/>
    </source>
</evidence>
<dbReference type="GO" id="GO:0005524">
    <property type="term" value="F:ATP binding"/>
    <property type="evidence" value="ECO:0007669"/>
    <property type="project" value="UniProtKB-KW"/>
</dbReference>
<accession>A0A7S3E5Z4</accession>
<dbReference type="AlphaFoldDB" id="A0A7S3E5Z4"/>
<reference evidence="11" key="1">
    <citation type="submission" date="2021-01" db="EMBL/GenBank/DDBJ databases">
        <authorList>
            <person name="Corre E."/>
            <person name="Pelletier E."/>
            <person name="Niang G."/>
            <person name="Scheremetjew M."/>
            <person name="Finn R."/>
            <person name="Kale V."/>
            <person name="Holt S."/>
            <person name="Cochrane G."/>
            <person name="Meng A."/>
            <person name="Brown T."/>
            <person name="Cohen L."/>
        </authorList>
    </citation>
    <scope>NUCLEOTIDE SEQUENCE</scope>
    <source>
        <strain evidence="11">RCC856</strain>
    </source>
</reference>
<dbReference type="PANTHER" id="PTHR23117:SF13">
    <property type="entry name" value="GUANYLATE KINASE"/>
    <property type="match status" value="1"/>
</dbReference>
<keyword evidence="5" id="KW-0418">Kinase</keyword>
<evidence type="ECO:0000256" key="4">
    <source>
        <dbReference type="ARBA" id="ARBA00022741"/>
    </source>
</evidence>
<evidence type="ECO:0000256" key="8">
    <source>
        <dbReference type="ARBA" id="ARBA00067520"/>
    </source>
</evidence>
<dbReference type="GO" id="GO:0005829">
    <property type="term" value="C:cytosol"/>
    <property type="evidence" value="ECO:0007669"/>
    <property type="project" value="TreeGrafter"/>
</dbReference>
<protein>
    <recommendedName>
        <fullName evidence="8">Guanylate kinase 1</fullName>
        <ecNumber evidence="2">2.7.4.8</ecNumber>
    </recommendedName>
    <alternativeName>
        <fullName evidence="9">GMP kinase 1</fullName>
    </alternativeName>
</protein>
<dbReference type="EMBL" id="HBHU01012863">
    <property type="protein sequence ID" value="CAE0027213.1"/>
    <property type="molecule type" value="Transcribed_RNA"/>
</dbReference>
<comment type="similarity">
    <text evidence="1">Belongs to the guanylate kinase family.</text>
</comment>
<dbReference type="InterPro" id="IPR017665">
    <property type="entry name" value="Guanylate_kinase"/>
</dbReference>
<dbReference type="SUPFAM" id="SSF52540">
    <property type="entry name" value="P-loop containing nucleoside triphosphate hydrolases"/>
    <property type="match status" value="1"/>
</dbReference>
<dbReference type="Pfam" id="PF00625">
    <property type="entry name" value="Guanylate_kin"/>
    <property type="match status" value="1"/>
</dbReference>
<dbReference type="EC" id="2.7.4.8" evidence="2"/>
<feature type="domain" description="Guanylate kinase-like" evidence="10">
    <location>
        <begin position="8"/>
        <end position="191"/>
    </location>
</feature>
<dbReference type="CDD" id="cd00071">
    <property type="entry name" value="GMPK"/>
    <property type="match status" value="1"/>
</dbReference>
<keyword evidence="3" id="KW-0808">Transferase</keyword>
<dbReference type="GO" id="GO:0004385">
    <property type="term" value="F:GMP kinase activity"/>
    <property type="evidence" value="ECO:0007669"/>
    <property type="project" value="UniProtKB-EC"/>
</dbReference>
<keyword evidence="6" id="KW-0067">ATP-binding</keyword>
<dbReference type="SMART" id="SM00072">
    <property type="entry name" value="GuKc"/>
    <property type="match status" value="1"/>
</dbReference>
<evidence type="ECO:0000256" key="7">
    <source>
        <dbReference type="ARBA" id="ARBA00048594"/>
    </source>
</evidence>